<evidence type="ECO:0000256" key="4">
    <source>
        <dbReference type="ARBA" id="ARBA00023136"/>
    </source>
</evidence>
<organism evidence="6 7">
    <name type="scientific">Christiangramia antarctica</name>
    <dbReference type="NCBI Taxonomy" id="2058158"/>
    <lineage>
        <taxon>Bacteria</taxon>
        <taxon>Pseudomonadati</taxon>
        <taxon>Bacteroidota</taxon>
        <taxon>Flavobacteriia</taxon>
        <taxon>Flavobacteriales</taxon>
        <taxon>Flavobacteriaceae</taxon>
        <taxon>Christiangramia</taxon>
    </lineage>
</organism>
<keyword evidence="2 5" id="KW-0812">Transmembrane</keyword>
<evidence type="ECO:0000256" key="2">
    <source>
        <dbReference type="ARBA" id="ARBA00022692"/>
    </source>
</evidence>
<evidence type="ECO:0000256" key="1">
    <source>
        <dbReference type="ARBA" id="ARBA00004141"/>
    </source>
</evidence>
<evidence type="ECO:0000256" key="5">
    <source>
        <dbReference type="SAM" id="Phobius"/>
    </source>
</evidence>
<accession>A0ABW5X4N5</accession>
<evidence type="ECO:0000313" key="7">
    <source>
        <dbReference type="Proteomes" id="UP001597438"/>
    </source>
</evidence>
<gene>
    <name evidence="6" type="ORF">ACFSYS_12275</name>
</gene>
<proteinExistence type="predicted"/>
<dbReference type="InterPro" id="IPR032808">
    <property type="entry name" value="DoxX"/>
</dbReference>
<name>A0ABW5X4N5_9FLAO</name>
<keyword evidence="3 5" id="KW-1133">Transmembrane helix</keyword>
<dbReference type="Proteomes" id="UP001597438">
    <property type="component" value="Unassembled WGS sequence"/>
</dbReference>
<evidence type="ECO:0000256" key="3">
    <source>
        <dbReference type="ARBA" id="ARBA00022989"/>
    </source>
</evidence>
<comment type="caution">
    <text evidence="6">The sequence shown here is derived from an EMBL/GenBank/DDBJ whole genome shotgun (WGS) entry which is preliminary data.</text>
</comment>
<protein>
    <submittedName>
        <fullName evidence="6">DoxX family protein</fullName>
    </submittedName>
</protein>
<keyword evidence="4 5" id="KW-0472">Membrane</keyword>
<keyword evidence="7" id="KW-1185">Reference proteome</keyword>
<reference evidence="7" key="1">
    <citation type="journal article" date="2019" name="Int. J. Syst. Evol. Microbiol.">
        <title>The Global Catalogue of Microorganisms (GCM) 10K type strain sequencing project: providing services to taxonomists for standard genome sequencing and annotation.</title>
        <authorList>
            <consortium name="The Broad Institute Genomics Platform"/>
            <consortium name="The Broad Institute Genome Sequencing Center for Infectious Disease"/>
            <person name="Wu L."/>
            <person name="Ma J."/>
        </authorList>
    </citation>
    <scope>NUCLEOTIDE SEQUENCE [LARGE SCALE GENOMIC DNA]</scope>
    <source>
        <strain evidence="7">KCTC 52925</strain>
    </source>
</reference>
<feature type="transmembrane region" description="Helical" evidence="5">
    <location>
        <begin position="67"/>
        <end position="86"/>
    </location>
</feature>
<dbReference type="EMBL" id="JBHUOJ010000027">
    <property type="protein sequence ID" value="MFD2834065.1"/>
    <property type="molecule type" value="Genomic_DNA"/>
</dbReference>
<feature type="transmembrane region" description="Helical" evidence="5">
    <location>
        <begin position="41"/>
        <end position="62"/>
    </location>
</feature>
<sequence>MSKSRKITGWVMAGLLTALLVMSASQKLLGNPEMVENFGKWGLGSMITIIALGELVSVLLFLIPRTAVLGVLLLSAYFGGAILVHMANDEPYAFQSIVLLFIWVTAWVRIPEMFNKLFNGNLSSSNS</sequence>
<feature type="transmembrane region" description="Helical" evidence="5">
    <location>
        <begin position="92"/>
        <end position="110"/>
    </location>
</feature>
<dbReference type="Pfam" id="PF13564">
    <property type="entry name" value="DoxX_2"/>
    <property type="match status" value="1"/>
</dbReference>
<comment type="subcellular location">
    <subcellularLocation>
        <location evidence="1">Membrane</location>
        <topology evidence="1">Multi-pass membrane protein</topology>
    </subcellularLocation>
</comment>
<evidence type="ECO:0000313" key="6">
    <source>
        <dbReference type="EMBL" id="MFD2834065.1"/>
    </source>
</evidence>
<dbReference type="RefSeq" id="WP_251740841.1">
    <property type="nucleotide sequence ID" value="NZ_JBHUOJ010000027.1"/>
</dbReference>